<comment type="caution">
    <text evidence="2">The sequence shown here is derived from an EMBL/GenBank/DDBJ whole genome shotgun (WGS) entry which is preliminary data.</text>
</comment>
<gene>
    <name evidence="2" type="ORF">N8I77_009250</name>
</gene>
<dbReference type="GO" id="GO:0016020">
    <property type="term" value="C:membrane"/>
    <property type="evidence" value="ECO:0007669"/>
    <property type="project" value="InterPro"/>
</dbReference>
<feature type="region of interest" description="Disordered" evidence="1">
    <location>
        <begin position="292"/>
        <end position="334"/>
    </location>
</feature>
<accession>A0AAD9SAQ9</accession>
<organism evidence="2 3">
    <name type="scientific">Phomopsis amygdali</name>
    <name type="common">Fusicoccum amygdali</name>
    <dbReference type="NCBI Taxonomy" id="1214568"/>
    <lineage>
        <taxon>Eukaryota</taxon>
        <taxon>Fungi</taxon>
        <taxon>Dikarya</taxon>
        <taxon>Ascomycota</taxon>
        <taxon>Pezizomycotina</taxon>
        <taxon>Sordariomycetes</taxon>
        <taxon>Sordariomycetidae</taxon>
        <taxon>Diaporthales</taxon>
        <taxon>Diaporthaceae</taxon>
        <taxon>Diaporthe</taxon>
    </lineage>
</organism>
<evidence type="ECO:0000313" key="3">
    <source>
        <dbReference type="Proteomes" id="UP001265746"/>
    </source>
</evidence>
<feature type="compositionally biased region" description="Basic and acidic residues" evidence="1">
    <location>
        <begin position="308"/>
        <end position="323"/>
    </location>
</feature>
<protein>
    <submittedName>
        <fullName evidence="2">Uncharacterized protein</fullName>
    </submittedName>
</protein>
<proteinExistence type="predicted"/>
<dbReference type="Proteomes" id="UP001265746">
    <property type="component" value="Unassembled WGS sequence"/>
</dbReference>
<dbReference type="PANTHER" id="PTHR12224">
    <property type="entry name" value="BETA-1,4-MANNOSYL-GLYCOPROTEIN BETA-1,4-N-ACETYLGLUCOSAMINYL-TRANSFERASE"/>
    <property type="match status" value="1"/>
</dbReference>
<dbReference type="AlphaFoldDB" id="A0AAD9SAQ9"/>
<dbReference type="EMBL" id="JAUJFL010000005">
    <property type="protein sequence ID" value="KAK2602742.1"/>
    <property type="molecule type" value="Genomic_DNA"/>
</dbReference>
<dbReference type="PANTHER" id="PTHR12224:SF0">
    <property type="entry name" value="BETA-1,4-MANNOSYL-GLYCOPROTEIN 4-BETA-N-ACETYLGLUCOSAMINYLTRANSFERASE"/>
    <property type="match status" value="1"/>
</dbReference>
<name>A0AAD9SAQ9_PHOAM</name>
<dbReference type="Pfam" id="PF04724">
    <property type="entry name" value="Glyco_transf_17"/>
    <property type="match status" value="1"/>
</dbReference>
<dbReference type="InterPro" id="IPR006813">
    <property type="entry name" value="Glyco_trans_17"/>
</dbReference>
<sequence length="571" mass="64217">MISLNIPTTHNGKVFTAAAALILCWTIGLNLPHRADDEHLTYKPSSMKFGPPYLSRPEKGHGVASSDLATQPDQTEEFCSHFHLEVHNSTIIQEDGQIIQGPPRKIYDLLLIDPGTSLDALELHLAQMSPFVDFFVLLEAPTIKPPAPEVAPEPQWWERDLSKLSGLSSVSPPDDLDIDAPHILDQIWDTVLYPYHKKIIRRNLSQSSSDFAPGKDHPAAARNAVYSQVVPLLMGSQKAALGDVLLVSDVEELVRPDTMEVLRYCQIPQRVTIRTRNYWYSFQWFKIENPKDTAKEKSPPKKALRFLHARDEKKDKDAAKEDSDGSSPEWWSHPQATLYQGPETVFPNDLRKDRSKDDYVFGNGGWTCQLCYGTITNILSKAGQRGLIWYDGPRWKGAGRIVDRMRKGVDLFDRTELSRIESNPDIPSYLSVNAHRFPWLLDRDPHGANFKDFNEAEFAQYLSKKKEVDAEKDTEVASAPGKVWNLASTQAHNDPEFAPSDKDMPLPPSHLNDLPPLKLPPPPDMSDADKAYLKKIKEKPGSMLTVTEMALLDQLSMGENALLPPLTYGED</sequence>
<evidence type="ECO:0000256" key="1">
    <source>
        <dbReference type="SAM" id="MobiDB-lite"/>
    </source>
</evidence>
<dbReference type="GO" id="GO:0006044">
    <property type="term" value="P:N-acetylglucosamine metabolic process"/>
    <property type="evidence" value="ECO:0007669"/>
    <property type="project" value="TreeGrafter"/>
</dbReference>
<reference evidence="2" key="1">
    <citation type="submission" date="2023-06" db="EMBL/GenBank/DDBJ databases">
        <authorList>
            <person name="Noh H."/>
        </authorList>
    </citation>
    <scope>NUCLEOTIDE SEQUENCE</scope>
    <source>
        <strain evidence="2">DUCC20226</strain>
    </source>
</reference>
<keyword evidence="3" id="KW-1185">Reference proteome</keyword>
<dbReference type="GO" id="GO:0003830">
    <property type="term" value="F:beta-1,4-mannosylglycoprotein 4-beta-N-acetylglucosaminyltransferase activity"/>
    <property type="evidence" value="ECO:0007669"/>
    <property type="project" value="InterPro"/>
</dbReference>
<feature type="region of interest" description="Disordered" evidence="1">
    <location>
        <begin position="51"/>
        <end position="70"/>
    </location>
</feature>
<evidence type="ECO:0000313" key="2">
    <source>
        <dbReference type="EMBL" id="KAK2602742.1"/>
    </source>
</evidence>